<reference evidence="3" key="1">
    <citation type="submission" date="2023-07" db="EMBL/GenBank/DDBJ databases">
        <title>30 novel species of actinomycetes from the DSMZ collection.</title>
        <authorList>
            <person name="Nouioui I."/>
        </authorList>
    </citation>
    <scope>NUCLEOTIDE SEQUENCE [LARGE SCALE GENOMIC DNA]</scope>
    <source>
        <strain evidence="3">DSM 44743</strain>
    </source>
</reference>
<organism evidence="2 3">
    <name type="scientific">Nocardiopsis lambiniae</name>
    <dbReference type="NCBI Taxonomy" id="3075539"/>
    <lineage>
        <taxon>Bacteria</taxon>
        <taxon>Bacillati</taxon>
        <taxon>Actinomycetota</taxon>
        <taxon>Actinomycetes</taxon>
        <taxon>Streptosporangiales</taxon>
        <taxon>Nocardiopsidaceae</taxon>
        <taxon>Nocardiopsis</taxon>
    </lineage>
</organism>
<evidence type="ECO:0000313" key="3">
    <source>
        <dbReference type="Proteomes" id="UP001183390"/>
    </source>
</evidence>
<evidence type="ECO:0000259" key="1">
    <source>
        <dbReference type="Pfam" id="PF04149"/>
    </source>
</evidence>
<dbReference type="Pfam" id="PF04149">
    <property type="entry name" value="DUF397"/>
    <property type="match status" value="1"/>
</dbReference>
<comment type="caution">
    <text evidence="2">The sequence shown here is derived from an EMBL/GenBank/DDBJ whole genome shotgun (WGS) entry which is preliminary data.</text>
</comment>
<evidence type="ECO:0000313" key="2">
    <source>
        <dbReference type="EMBL" id="MDT0328226.1"/>
    </source>
</evidence>
<name>A0ABU2M7L1_9ACTN</name>
<protein>
    <submittedName>
        <fullName evidence="2">DUF397 domain-containing protein</fullName>
    </submittedName>
</protein>
<gene>
    <name evidence="2" type="ORF">RM479_07345</name>
</gene>
<dbReference type="Proteomes" id="UP001183390">
    <property type="component" value="Unassembled WGS sequence"/>
</dbReference>
<feature type="domain" description="DUF397" evidence="1">
    <location>
        <begin position="7"/>
        <end position="58"/>
    </location>
</feature>
<dbReference type="EMBL" id="JAVREP010000003">
    <property type="protein sequence ID" value="MDT0328226.1"/>
    <property type="molecule type" value="Genomic_DNA"/>
</dbReference>
<sequence>MSNPVRAWHTSSYTGGNDPNCVEVAEGAMTAVRDTQNRELGHLEFSSAEWASLVDTLKSHS</sequence>
<proteinExistence type="predicted"/>
<accession>A0ABU2M7L1</accession>
<keyword evidence="3" id="KW-1185">Reference proteome</keyword>
<dbReference type="InterPro" id="IPR007278">
    <property type="entry name" value="DUF397"/>
</dbReference>
<dbReference type="RefSeq" id="WP_311510959.1">
    <property type="nucleotide sequence ID" value="NZ_JAVREP010000003.1"/>
</dbReference>